<comment type="caution">
    <text evidence="1">The sequence shown here is derived from an EMBL/GenBank/DDBJ whole genome shotgun (WGS) entry which is preliminary data.</text>
</comment>
<evidence type="ECO:0000313" key="1">
    <source>
        <dbReference type="EMBL" id="GFA98731.1"/>
    </source>
</evidence>
<organism evidence="1">
    <name type="scientific">Tanacetum cinerariifolium</name>
    <name type="common">Dalmatian daisy</name>
    <name type="synonym">Chrysanthemum cinerariifolium</name>
    <dbReference type="NCBI Taxonomy" id="118510"/>
    <lineage>
        <taxon>Eukaryota</taxon>
        <taxon>Viridiplantae</taxon>
        <taxon>Streptophyta</taxon>
        <taxon>Embryophyta</taxon>
        <taxon>Tracheophyta</taxon>
        <taxon>Spermatophyta</taxon>
        <taxon>Magnoliopsida</taxon>
        <taxon>eudicotyledons</taxon>
        <taxon>Gunneridae</taxon>
        <taxon>Pentapetalae</taxon>
        <taxon>asterids</taxon>
        <taxon>campanulids</taxon>
        <taxon>Asterales</taxon>
        <taxon>Asteraceae</taxon>
        <taxon>Asteroideae</taxon>
        <taxon>Anthemideae</taxon>
        <taxon>Anthemidinae</taxon>
        <taxon>Tanacetum</taxon>
    </lineage>
</organism>
<proteinExistence type="predicted"/>
<protein>
    <submittedName>
        <fullName evidence="1">Uncharacterized protein</fullName>
    </submittedName>
</protein>
<feature type="non-terminal residue" evidence="1">
    <location>
        <position position="1"/>
    </location>
</feature>
<dbReference type="AlphaFoldDB" id="A0A699KNP6"/>
<gene>
    <name evidence="1" type="ORF">Tci_670703</name>
</gene>
<dbReference type="EMBL" id="BKCJ010528040">
    <property type="protein sequence ID" value="GFA98731.1"/>
    <property type="molecule type" value="Genomic_DNA"/>
</dbReference>
<reference evidence="1" key="1">
    <citation type="journal article" date="2019" name="Sci. Rep.">
        <title>Draft genome of Tanacetum cinerariifolium, the natural source of mosquito coil.</title>
        <authorList>
            <person name="Yamashiro T."/>
            <person name="Shiraishi A."/>
            <person name="Satake H."/>
            <person name="Nakayama K."/>
        </authorList>
    </citation>
    <scope>NUCLEOTIDE SEQUENCE</scope>
</reference>
<name>A0A699KNP6_TANCI</name>
<sequence>VTHGVKKVVVGPDVEKGASTNPVQSGSLRVKITVLILYFNVATTSCLNGDANKNGGEQVGSILVNEFPTSNTTKVSPTSKIIANIRILKANVPNDADYDIWLPLTSVHEVNDRMKNSLYGYARVLIEINACNNFSDNLVIAVPDREGNRYTGIDNKASMSSMQEEGQRSTSLIEKINSFEKQLLEGKCVLIGDDGKPLNNVDYSGHQGSDDELESRETYGNADVDYDTYDDDMYEGHEILENIQSICDNLDINVHGRKKKELAAQLVACLPFTTM</sequence>
<accession>A0A699KNP6</accession>